<dbReference type="PANTHER" id="PTHR31115">
    <property type="entry name" value="OS05G0107300 PROTEIN"/>
    <property type="match status" value="1"/>
</dbReference>
<protein>
    <submittedName>
        <fullName evidence="2">Uncharacterized protein</fullName>
    </submittedName>
</protein>
<feature type="region of interest" description="Disordered" evidence="1">
    <location>
        <begin position="963"/>
        <end position="984"/>
    </location>
</feature>
<dbReference type="Proteomes" id="UP001210211">
    <property type="component" value="Unassembled WGS sequence"/>
</dbReference>
<evidence type="ECO:0000256" key="1">
    <source>
        <dbReference type="SAM" id="MobiDB-lite"/>
    </source>
</evidence>
<feature type="compositionally biased region" description="Polar residues" evidence="1">
    <location>
        <begin position="468"/>
        <end position="478"/>
    </location>
</feature>
<feature type="compositionally biased region" description="Polar residues" evidence="1">
    <location>
        <begin position="204"/>
        <end position="213"/>
    </location>
</feature>
<evidence type="ECO:0000313" key="3">
    <source>
        <dbReference type="Proteomes" id="UP001210211"/>
    </source>
</evidence>
<feature type="region of interest" description="Disordered" evidence="1">
    <location>
        <begin position="351"/>
        <end position="623"/>
    </location>
</feature>
<comment type="caution">
    <text evidence="2">The sequence shown here is derived from an EMBL/GenBank/DDBJ whole genome shotgun (WGS) entry which is preliminary data.</text>
</comment>
<feature type="region of interest" description="Disordered" evidence="1">
    <location>
        <begin position="1"/>
        <end position="34"/>
    </location>
</feature>
<feature type="compositionally biased region" description="Polar residues" evidence="1">
    <location>
        <begin position="1"/>
        <end position="14"/>
    </location>
</feature>
<keyword evidence="3" id="KW-1185">Reference proteome</keyword>
<feature type="compositionally biased region" description="Low complexity" evidence="1">
    <location>
        <begin position="403"/>
        <end position="427"/>
    </location>
</feature>
<accession>A0AAD5Z789</accession>
<feature type="region of interest" description="Disordered" evidence="1">
    <location>
        <begin position="1004"/>
        <end position="1118"/>
    </location>
</feature>
<gene>
    <name evidence="2" type="ORF">LUZ61_017273</name>
</gene>
<feature type="compositionally biased region" description="Basic and acidic residues" evidence="1">
    <location>
        <begin position="969"/>
        <end position="984"/>
    </location>
</feature>
<organism evidence="2 3">
    <name type="scientific">Rhynchospora tenuis</name>
    <dbReference type="NCBI Taxonomy" id="198213"/>
    <lineage>
        <taxon>Eukaryota</taxon>
        <taxon>Viridiplantae</taxon>
        <taxon>Streptophyta</taxon>
        <taxon>Embryophyta</taxon>
        <taxon>Tracheophyta</taxon>
        <taxon>Spermatophyta</taxon>
        <taxon>Magnoliopsida</taxon>
        <taxon>Liliopsida</taxon>
        <taxon>Poales</taxon>
        <taxon>Cyperaceae</taxon>
        <taxon>Cyperoideae</taxon>
        <taxon>Rhynchosporeae</taxon>
        <taxon>Rhynchospora</taxon>
    </lineage>
</organism>
<reference evidence="2 3" key="1">
    <citation type="journal article" date="2022" name="Cell">
        <title>Repeat-based holocentromeres influence genome architecture and karyotype evolution.</title>
        <authorList>
            <person name="Hofstatter P.G."/>
            <person name="Thangavel G."/>
            <person name="Lux T."/>
            <person name="Neumann P."/>
            <person name="Vondrak T."/>
            <person name="Novak P."/>
            <person name="Zhang M."/>
            <person name="Costa L."/>
            <person name="Castellani M."/>
            <person name="Scott A."/>
            <person name="Toegelov H."/>
            <person name="Fuchs J."/>
            <person name="Mata-Sucre Y."/>
            <person name="Dias Y."/>
            <person name="Vanzela A.L.L."/>
            <person name="Huettel B."/>
            <person name="Almeida C.C.S."/>
            <person name="Simkova H."/>
            <person name="Souza G."/>
            <person name="Pedrosa-Harand A."/>
            <person name="Macas J."/>
            <person name="Mayer K.F.X."/>
            <person name="Houben A."/>
            <person name="Marques A."/>
        </authorList>
    </citation>
    <scope>NUCLEOTIDE SEQUENCE [LARGE SCALE GENOMIC DNA]</scope>
    <source>
        <strain evidence="2">RhyTen1mFocal</strain>
    </source>
</reference>
<name>A0AAD5Z789_9POAL</name>
<dbReference type="EMBL" id="JAMRDG010000002">
    <property type="protein sequence ID" value="KAJ3688109.1"/>
    <property type="molecule type" value="Genomic_DNA"/>
</dbReference>
<feature type="compositionally biased region" description="Basic and acidic residues" evidence="1">
    <location>
        <begin position="598"/>
        <end position="612"/>
    </location>
</feature>
<dbReference type="PANTHER" id="PTHR31115:SF3">
    <property type="entry name" value="EXPRESSED PROTEIN"/>
    <property type="match status" value="1"/>
</dbReference>
<feature type="compositionally biased region" description="Low complexity" evidence="1">
    <location>
        <begin position="293"/>
        <end position="304"/>
    </location>
</feature>
<feature type="compositionally biased region" description="Basic and acidic residues" evidence="1">
    <location>
        <begin position="266"/>
        <end position="287"/>
    </location>
</feature>
<sequence>MSVNNKSDMSTSGSDGPLFSSGPRGAAFLERPGRESIANRIQSSALGTSRSAATSAHADPVGFVQSIISEVKAVIPDQKASRSCQMQRIVGSIVGNSSTEESKRFKVQVDEDTNVARVRTKTLGGVMSKLDKELNPRKRPHGDLSSNGGVGGPSSGRGVSRSGQKSHSLNAESEMGPPKAERTKSSGQNRRARTSIAEMDTRNLGATRSSASIDKTRDVSKITSRSSGEEKAQELAANNSWEKPKLKKKRSVIKTDASTSVGPARSLDRDRERKQEAPPRLGGDGRAKVTGPSSSRYGISIAAGGISGKLDPEQGGMESPRPLPRGSQDGGVLALNKRERMGGFEIGNLKAINKLTDQEGSPTTSVSRANTSIRGPRSTPAAVPKASAGMSRAPPDSDEWDRPSPSNKSGSSAGGASSSKRAKSALSPSPPVGPQWASQRPPKTRVPRRSNIAPIGSQGGGLQVPDSVENNTMAMPSQRTHHVKKGDHAQSSSEESGSVVHKPKDNKRKRTVEAEENNGLIQRKGTAGHPLKKNKLVVEDDIGDVAVRKNGRGGRGFAPPRPGRPTSVEKPEVSGTTTKQRSVRSSSEGRPGRPPVKKFSERKSNNRAREAAVDSPLDITGQPEDDREELLAAANAAFAPGYDASKDILWKQNEGYFRFIADEDMSFLIKEVTHLEEQSCSRKADELDRSKKGNLDYVSLPSTPNGHGPFSNGEATGIVAWQNDAVEPILEQLVRGMNTGSGAGSDIRSFTSFSICQKLMSAIISEEELERIEHSNGHDSNILCLELEEGWLAHQESEMNQPRNGVQLDVMSPDCPYEQMSINDRILLELNQIGIYPDPCEHVPDLTLTDEDDINDELATLEAKLSQQAFGRRAALLRAEQKARAAKETQEREFSHLALDKLVLKANEKYLTSRGKHGSRAARQSAMGFVNRTLARCKEFESNGTSCFDELSFKELLVNSLSKQSDPTCEDKSPQEPLDKDEQWSAGVKKKELLLDDVVGNITGSVSLGSGAKGKRSERDARGNNKNSRGSSCGSSSIPKGDRKPKAKPKQRNTSASTLSNGAAELAPRPNDRKREGLPPLPTKSGSKQMEKEREEELEPLPDLSGLQLPDIDLVGDTTGNGQDLTSWLTMDDGLQEVDCIGLDIPLDDLGGLNFMM</sequence>
<dbReference type="AlphaFoldDB" id="A0AAD5Z789"/>
<feature type="compositionally biased region" description="Polar residues" evidence="1">
    <location>
        <begin position="358"/>
        <end position="373"/>
    </location>
</feature>
<feature type="compositionally biased region" description="Low complexity" evidence="1">
    <location>
        <begin position="1024"/>
        <end position="1037"/>
    </location>
</feature>
<feature type="compositionally biased region" description="Polar residues" evidence="1">
    <location>
        <begin position="1052"/>
        <end position="1061"/>
    </location>
</feature>
<evidence type="ECO:0000313" key="2">
    <source>
        <dbReference type="EMBL" id="KAJ3688109.1"/>
    </source>
</evidence>
<feature type="region of interest" description="Disordered" evidence="1">
    <location>
        <begin position="120"/>
        <end position="335"/>
    </location>
</feature>
<feature type="compositionally biased region" description="Polar residues" evidence="1">
    <location>
        <begin position="574"/>
        <end position="588"/>
    </location>
</feature>
<proteinExistence type="predicted"/>